<evidence type="ECO:0000256" key="1">
    <source>
        <dbReference type="SAM" id="Phobius"/>
    </source>
</evidence>
<organism evidence="2 3">
    <name type="scientific">Candidatus Uhrbacteria bacterium GW2011_GWC1_41_20</name>
    <dbReference type="NCBI Taxonomy" id="1618983"/>
    <lineage>
        <taxon>Bacteria</taxon>
        <taxon>Candidatus Uhriibacteriota</taxon>
    </lineage>
</organism>
<evidence type="ECO:0000313" key="2">
    <source>
        <dbReference type="EMBL" id="KKR99217.1"/>
    </source>
</evidence>
<reference evidence="2 3" key="1">
    <citation type="journal article" date="2015" name="Nature">
        <title>rRNA introns, odd ribosomes, and small enigmatic genomes across a large radiation of phyla.</title>
        <authorList>
            <person name="Brown C.T."/>
            <person name="Hug L.A."/>
            <person name="Thomas B.C."/>
            <person name="Sharon I."/>
            <person name="Castelle C.J."/>
            <person name="Singh A."/>
            <person name="Wilkins M.J."/>
            <person name="Williams K.H."/>
            <person name="Banfield J.F."/>
        </authorList>
    </citation>
    <scope>NUCLEOTIDE SEQUENCE [LARGE SCALE GENOMIC DNA]</scope>
</reference>
<evidence type="ECO:0000313" key="3">
    <source>
        <dbReference type="Proteomes" id="UP000033930"/>
    </source>
</evidence>
<feature type="transmembrane region" description="Helical" evidence="1">
    <location>
        <begin position="95"/>
        <end position="119"/>
    </location>
</feature>
<evidence type="ECO:0008006" key="4">
    <source>
        <dbReference type="Google" id="ProtNLM"/>
    </source>
</evidence>
<dbReference type="Proteomes" id="UP000033930">
    <property type="component" value="Unassembled WGS sequence"/>
</dbReference>
<name>A0A0G0YFW0_9BACT</name>
<protein>
    <recommendedName>
        <fullName evidence="4">DUF1648 domain-containing protein</fullName>
    </recommendedName>
</protein>
<comment type="caution">
    <text evidence="2">The sequence shown here is derived from an EMBL/GenBank/DDBJ whole genome shotgun (WGS) entry which is preliminary data.</text>
</comment>
<proteinExistence type="predicted"/>
<keyword evidence="1" id="KW-1133">Transmembrane helix</keyword>
<accession>A0A0G0YFW0</accession>
<dbReference type="EMBL" id="LCAW01000009">
    <property type="protein sequence ID" value="KKR99217.1"/>
    <property type="molecule type" value="Genomic_DNA"/>
</dbReference>
<keyword evidence="1" id="KW-0812">Transmembrane</keyword>
<feature type="transmembrane region" description="Helical" evidence="1">
    <location>
        <begin position="50"/>
        <end position="68"/>
    </location>
</feature>
<keyword evidence="1" id="KW-0472">Membrane</keyword>
<feature type="transmembrane region" description="Helical" evidence="1">
    <location>
        <begin position="131"/>
        <end position="152"/>
    </location>
</feature>
<sequence>MIRQDLLAKLDAFAKKMYTNNIYNQFFMKKQLKNAQVVFAEMWKKKPVQLLFGASIILLAITFLIPYLELYPEVMTKTAVPLHYNIHFGVDMFGAWWRVFTPSIVGLLIIMINTIFAIVYWSKDKMLSYSLLLTSVVLHVFLILATIFMTLLNLSYD</sequence>
<gene>
    <name evidence="2" type="ORF">UU50_C0009G0034</name>
</gene>
<dbReference type="AlphaFoldDB" id="A0A0G0YFW0"/>